<evidence type="ECO:0000259" key="8">
    <source>
        <dbReference type="Pfam" id="PF04577"/>
    </source>
</evidence>
<keyword evidence="4" id="KW-0812">Transmembrane</keyword>
<gene>
    <name evidence="9" type="ORF">ATO3_24335</name>
</gene>
<keyword evidence="6" id="KW-0472">Membrane</keyword>
<keyword evidence="10" id="KW-1185">Reference proteome</keyword>
<evidence type="ECO:0000256" key="2">
    <source>
        <dbReference type="ARBA" id="ARBA00022676"/>
    </source>
</evidence>
<organism evidence="9 10">
    <name type="scientific">Marinibacterium profundimaris</name>
    <dbReference type="NCBI Taxonomy" id="1679460"/>
    <lineage>
        <taxon>Bacteria</taxon>
        <taxon>Pseudomonadati</taxon>
        <taxon>Pseudomonadota</taxon>
        <taxon>Alphaproteobacteria</taxon>
        <taxon>Rhodobacterales</taxon>
        <taxon>Paracoccaceae</taxon>
        <taxon>Marinibacterium</taxon>
    </lineage>
</organism>
<dbReference type="PANTHER" id="PTHR20961:SF38">
    <property type="entry name" value="PROTEIN O-LINKED-MANNOSE BETA-1,4-N-ACETYLGLUCOSAMINYLTRANSFERASE 2"/>
    <property type="match status" value="1"/>
</dbReference>
<evidence type="ECO:0000256" key="4">
    <source>
        <dbReference type="ARBA" id="ARBA00022692"/>
    </source>
</evidence>
<evidence type="ECO:0000313" key="10">
    <source>
        <dbReference type="Proteomes" id="UP000215377"/>
    </source>
</evidence>
<evidence type="ECO:0000256" key="7">
    <source>
        <dbReference type="ARBA" id="ARBA00023180"/>
    </source>
</evidence>
<dbReference type="Pfam" id="PF04577">
    <property type="entry name" value="Glyco_transf_61"/>
    <property type="match status" value="1"/>
</dbReference>
<feature type="domain" description="Glycosyltransferase 61 catalytic" evidence="8">
    <location>
        <begin position="172"/>
        <end position="355"/>
    </location>
</feature>
<dbReference type="InterPro" id="IPR007657">
    <property type="entry name" value="Glycosyltransferase_61"/>
</dbReference>
<dbReference type="OrthoDB" id="288504at2"/>
<keyword evidence="3" id="KW-0808">Transferase</keyword>
<comment type="caution">
    <text evidence="9">The sequence shown here is derived from an EMBL/GenBank/DDBJ whole genome shotgun (WGS) entry which is preliminary data.</text>
</comment>
<keyword evidence="2" id="KW-0328">Glycosyltransferase</keyword>
<dbReference type="PANTHER" id="PTHR20961">
    <property type="entry name" value="GLYCOSYLTRANSFERASE"/>
    <property type="match status" value="1"/>
</dbReference>
<dbReference type="GO" id="GO:0016020">
    <property type="term" value="C:membrane"/>
    <property type="evidence" value="ECO:0007669"/>
    <property type="project" value="UniProtKB-SubCell"/>
</dbReference>
<keyword evidence="7" id="KW-0325">Glycoprotein</keyword>
<comment type="subcellular location">
    <subcellularLocation>
        <location evidence="1">Membrane</location>
        <topology evidence="1">Single-pass membrane protein</topology>
    </subcellularLocation>
</comment>
<dbReference type="AlphaFoldDB" id="A0A225NCL3"/>
<evidence type="ECO:0000313" key="9">
    <source>
        <dbReference type="EMBL" id="OWU68412.1"/>
    </source>
</evidence>
<reference evidence="9 10" key="1">
    <citation type="submission" date="2013-04" db="EMBL/GenBank/DDBJ databases">
        <title>Oceanicola sp. 22II1-22F33 Genome Sequencing.</title>
        <authorList>
            <person name="Lai Q."/>
            <person name="Li G."/>
            <person name="Shao Z."/>
        </authorList>
    </citation>
    <scope>NUCLEOTIDE SEQUENCE [LARGE SCALE GENOMIC DNA]</scope>
    <source>
        <strain evidence="9 10">22II1-22F33</strain>
    </source>
</reference>
<dbReference type="Proteomes" id="UP000215377">
    <property type="component" value="Unassembled WGS sequence"/>
</dbReference>
<evidence type="ECO:0000256" key="5">
    <source>
        <dbReference type="ARBA" id="ARBA00022989"/>
    </source>
</evidence>
<protein>
    <recommendedName>
        <fullName evidence="8">Glycosyltransferase 61 catalytic domain-containing protein</fullName>
    </recommendedName>
</protein>
<sequence length="422" mass="46474">MTAPAAPKNTPPKAPDDLPTHFLRLTRGALSGVLTTDWLFDAEKIRAMLADADAAWPEIGVAPLDEAAAERITVMPPDPGPEIAAPTFDDHYVFHRNQRMPRLRLDAFRFRDVRLSFDVSRMGRPEFYLFDREGRLINGMFFGAAPFLEEVEEEIDAPSVLIDDFFIKPNICHFLFDKLPRAFLAESAFGARQALLFHPFGYADEIAAMLGLPLRALAGRPGGQSGAGPRVRGTVRFADLVLLSDSFNGLRHPAQVGSDAHLAVLARIRARIPKDPDGPQARRFMIERAPGLPRNIVNAEETRALAARFGFAFGDPATMSVRAQLQLFAGVEVLMGVHGAGLANLAFQPDGGSVVELHAPLCGTHAYWYMARLRGLGYESVTCQDPEFGTVDYRTVQHNAAHNRRDVVVPLDRLEEALSRVC</sequence>
<dbReference type="GO" id="GO:0016757">
    <property type="term" value="F:glycosyltransferase activity"/>
    <property type="evidence" value="ECO:0007669"/>
    <property type="project" value="UniProtKB-KW"/>
</dbReference>
<evidence type="ECO:0000256" key="6">
    <source>
        <dbReference type="ARBA" id="ARBA00023136"/>
    </source>
</evidence>
<evidence type="ECO:0000256" key="3">
    <source>
        <dbReference type="ARBA" id="ARBA00022679"/>
    </source>
</evidence>
<dbReference type="EMBL" id="AQQR01000021">
    <property type="protein sequence ID" value="OWU68412.1"/>
    <property type="molecule type" value="Genomic_DNA"/>
</dbReference>
<proteinExistence type="predicted"/>
<dbReference type="InterPro" id="IPR049625">
    <property type="entry name" value="Glyco_transf_61_cat"/>
</dbReference>
<keyword evidence="5" id="KW-1133">Transmembrane helix</keyword>
<accession>A0A225NCL3</accession>
<name>A0A225NCL3_9RHOB</name>
<evidence type="ECO:0000256" key="1">
    <source>
        <dbReference type="ARBA" id="ARBA00004167"/>
    </source>
</evidence>
<dbReference type="RefSeq" id="WP_158218054.1">
    <property type="nucleotide sequence ID" value="NZ_AQQR01000021.1"/>
</dbReference>